<keyword evidence="2 5" id="KW-0812">Transmembrane</keyword>
<dbReference type="PANTHER" id="PTHR37422">
    <property type="entry name" value="TEICHURONIC ACID BIOSYNTHESIS PROTEIN TUAE"/>
    <property type="match status" value="1"/>
</dbReference>
<dbReference type="Pfam" id="PF04932">
    <property type="entry name" value="Wzy_C"/>
    <property type="match status" value="1"/>
</dbReference>
<feature type="transmembrane region" description="Helical" evidence="5">
    <location>
        <begin position="349"/>
        <end position="376"/>
    </location>
</feature>
<keyword evidence="3 5" id="KW-1133">Transmembrane helix</keyword>
<dbReference type="AlphaFoldDB" id="A0A150FSC7"/>
<proteinExistence type="predicted"/>
<evidence type="ECO:0000313" key="7">
    <source>
        <dbReference type="EMBL" id="KXZ40504.1"/>
    </source>
</evidence>
<dbReference type="PATRIC" id="fig|1121328.3.peg.1590"/>
<keyword evidence="8" id="KW-0436">Ligase</keyword>
<gene>
    <name evidence="7" type="ORF">JWYL7_1579</name>
    <name evidence="8" type="ORF">SAMN05661008_00798</name>
</gene>
<comment type="caution">
    <text evidence="7">The sequence shown here is derived from an EMBL/GenBank/DDBJ whole genome shotgun (WGS) entry which is preliminary data.</text>
</comment>
<dbReference type="GO" id="GO:0016020">
    <property type="term" value="C:membrane"/>
    <property type="evidence" value="ECO:0007669"/>
    <property type="project" value="UniProtKB-SubCell"/>
</dbReference>
<dbReference type="PANTHER" id="PTHR37422:SF13">
    <property type="entry name" value="LIPOPOLYSACCHARIDE BIOSYNTHESIS PROTEIN PA4999-RELATED"/>
    <property type="match status" value="1"/>
</dbReference>
<dbReference type="InterPro" id="IPR051533">
    <property type="entry name" value="WaaL-like"/>
</dbReference>
<feature type="transmembrane region" description="Helical" evidence="5">
    <location>
        <begin position="235"/>
        <end position="256"/>
    </location>
</feature>
<dbReference type="OrthoDB" id="9806320at2"/>
<evidence type="ECO:0000313" key="8">
    <source>
        <dbReference type="EMBL" id="SHK72652.1"/>
    </source>
</evidence>
<protein>
    <submittedName>
        <fullName evidence="7">Lipid A core</fullName>
    </submittedName>
    <submittedName>
        <fullName evidence="8">O-antigen ligase</fullName>
    </submittedName>
</protein>
<feature type="transmembrane region" description="Helical" evidence="5">
    <location>
        <begin position="119"/>
        <end position="141"/>
    </location>
</feature>
<name>A0A150FSC7_CLOPD</name>
<feature type="transmembrane region" description="Helical" evidence="5">
    <location>
        <begin position="12"/>
        <end position="33"/>
    </location>
</feature>
<dbReference type="Proteomes" id="UP000092605">
    <property type="component" value="Unassembled WGS sequence"/>
</dbReference>
<reference evidence="8 10" key="2">
    <citation type="submission" date="2016-11" db="EMBL/GenBank/DDBJ databases">
        <authorList>
            <person name="Varghese N."/>
            <person name="Submissions S."/>
        </authorList>
    </citation>
    <scope>NUCLEOTIDE SEQUENCE [LARGE SCALE GENOMIC DNA]</scope>
    <source>
        <strain evidence="8 10">DSM 7308</strain>
    </source>
</reference>
<evidence type="ECO:0000256" key="2">
    <source>
        <dbReference type="ARBA" id="ARBA00022692"/>
    </source>
</evidence>
<feature type="domain" description="O-antigen ligase-related" evidence="6">
    <location>
        <begin position="202"/>
        <end position="364"/>
    </location>
</feature>
<organism evidence="7 9">
    <name type="scientific">Alkalithermobacter thermoalcaliphilus JW-YL-7 = DSM 7308</name>
    <dbReference type="NCBI Taxonomy" id="1121328"/>
    <lineage>
        <taxon>Bacteria</taxon>
        <taxon>Bacillati</taxon>
        <taxon>Bacillota</taxon>
        <taxon>Clostridia</taxon>
        <taxon>Peptostreptococcales</taxon>
        <taxon>Tepidibacteraceae</taxon>
        <taxon>Alkalithermobacter</taxon>
    </lineage>
</organism>
<feature type="transmembrane region" description="Helical" evidence="5">
    <location>
        <begin position="171"/>
        <end position="188"/>
    </location>
</feature>
<dbReference type="STRING" id="1121328.JWYL7_1579"/>
<evidence type="ECO:0000256" key="3">
    <source>
        <dbReference type="ARBA" id="ARBA00022989"/>
    </source>
</evidence>
<evidence type="ECO:0000259" key="6">
    <source>
        <dbReference type="Pfam" id="PF04932"/>
    </source>
</evidence>
<dbReference type="Proteomes" id="UP000323392">
    <property type="component" value="Unassembled WGS sequence"/>
</dbReference>
<evidence type="ECO:0000256" key="4">
    <source>
        <dbReference type="ARBA" id="ARBA00023136"/>
    </source>
</evidence>
<dbReference type="EMBL" id="LSFY01000001">
    <property type="protein sequence ID" value="KXZ40504.1"/>
    <property type="molecule type" value="Genomic_DNA"/>
</dbReference>
<keyword evidence="4 5" id="KW-0472">Membrane</keyword>
<reference evidence="7 9" key="1">
    <citation type="submission" date="2016-02" db="EMBL/GenBank/DDBJ databases">
        <title>Draft genome sequence for Clostridium paradoxum JW-YL-7.</title>
        <authorList>
            <person name="Utturkar S.M."/>
            <person name="Lancaster A."/>
            <person name="Poole F.L."/>
            <person name="Adams M.W."/>
            <person name="Brown S.D."/>
        </authorList>
    </citation>
    <scope>NUCLEOTIDE SEQUENCE [LARGE SCALE GENOMIC DNA]</scope>
    <source>
        <strain evidence="7 9">JW-YL-7</strain>
    </source>
</reference>
<dbReference type="RefSeq" id="WP_066071464.1">
    <property type="nucleotide sequence ID" value="NZ_FRBG01000004.1"/>
</dbReference>
<keyword evidence="10" id="KW-1185">Reference proteome</keyword>
<evidence type="ECO:0000256" key="5">
    <source>
        <dbReference type="SAM" id="Phobius"/>
    </source>
</evidence>
<dbReference type="InterPro" id="IPR007016">
    <property type="entry name" value="O-antigen_ligase-rel_domated"/>
</dbReference>
<feature type="transmembrane region" description="Helical" evidence="5">
    <location>
        <begin position="90"/>
        <end position="107"/>
    </location>
</feature>
<evidence type="ECO:0000313" key="10">
    <source>
        <dbReference type="Proteomes" id="UP000323392"/>
    </source>
</evidence>
<dbReference type="GO" id="GO:0016874">
    <property type="term" value="F:ligase activity"/>
    <property type="evidence" value="ECO:0007669"/>
    <property type="project" value="UniProtKB-KW"/>
</dbReference>
<evidence type="ECO:0000256" key="1">
    <source>
        <dbReference type="ARBA" id="ARBA00004141"/>
    </source>
</evidence>
<evidence type="ECO:0000313" key="9">
    <source>
        <dbReference type="Proteomes" id="UP000092605"/>
    </source>
</evidence>
<feature type="transmembrane region" description="Helical" evidence="5">
    <location>
        <begin position="200"/>
        <end position="229"/>
    </location>
</feature>
<accession>A0A150FSC7</accession>
<feature type="transmembrane region" description="Helical" evidence="5">
    <location>
        <begin position="382"/>
        <end position="415"/>
    </location>
</feature>
<comment type="subcellular location">
    <subcellularLocation>
        <location evidence="1">Membrane</location>
        <topology evidence="1">Multi-pass membrane protein</topology>
    </subcellularLocation>
</comment>
<dbReference type="EMBL" id="FRBG01000004">
    <property type="protein sequence ID" value="SHK72652.1"/>
    <property type="molecule type" value="Genomic_DNA"/>
</dbReference>
<feature type="transmembrane region" description="Helical" evidence="5">
    <location>
        <begin position="66"/>
        <end position="84"/>
    </location>
</feature>
<sequence>MNIINKKVDIYVEFILLFLFIFIPYREIISYLITPQIKLIPDILILSLFIYDLIKNNSLKKINAVDLTYGLFLFIALISTLYNGRGIKPFIVQARSITLYYLIYFIVRDKQFNDTFLTRFKNVITFNVIALFVFGCIEKIFNKSILFPSEWYASIIQTSNFGRVYSYFKNPNTYGAFLVLSLYVLIIIDRKFNKSSKWTYSLIITSLMMTASRSSLLALGIFIIIFVATFRSKDFIKLIAVSTVIGIALFSIIEVVDFATASFVEKNIESEQRSVVLERFGELGEERIVELSNIDGRLYSVKTGLEVFNDHRLLGSGFGTYGDAASLILGSPIYEKYGIRKNFYSDNEYIKVIAQTGILGTLAYTAFMLTILFYIIKNRNFYLLNLYIVLVFIGLFYNVFEIQIISLYFWFLYGLLMNESNHRKKIV</sequence>